<dbReference type="EMBL" id="JACXVP010000008">
    <property type="protein sequence ID" value="KAG5589114.1"/>
    <property type="molecule type" value="Genomic_DNA"/>
</dbReference>
<dbReference type="Proteomes" id="UP000824120">
    <property type="component" value="Chromosome 8"/>
</dbReference>
<gene>
    <name evidence="7" type="ORF">H5410_039628</name>
</gene>
<evidence type="ECO:0000256" key="3">
    <source>
        <dbReference type="ARBA" id="ARBA00023125"/>
    </source>
</evidence>
<evidence type="ECO:0000256" key="4">
    <source>
        <dbReference type="ARBA" id="ARBA00023163"/>
    </source>
</evidence>
<sequence>MGESITNPNLNGLSQVGFDFATPTVRAYTISSPESTCGITMNVLLYDDNIPIGFLKYLRGQEHIKHALLKSAGKKWLVKVDGRCFKEGWKKFVEDHDLQLGDLLIFRHEGDMEFEVSIFDSTHCDREYKNRSPALSRQMRLLPTSLLVILVLHAILPHVALHMRIPKHVAFANNHITNKKYDLLLRDEEQRSWNVKLHSCQTQTYIGGGWREFSADYCLKEGDRIMFEIVTDGETPIWKFHVVTDAIIPMRNFQENATKKPKPYVMSSNSDLPVVEAAKDMPRSRPHFIYTITRSCISKYLLKIPIGFLKYLKGYEHIKRAVLKRGGKKWRIKLNEHRFEEGNWGKFVEENDLQLGDLLVFRHEGNMEFEVSVFDSSHCDREYAEYLQEEGGGRARTVEEISKEFEFKVSSNGFYKINWLDGST</sequence>
<evidence type="ECO:0000256" key="2">
    <source>
        <dbReference type="ARBA" id="ARBA00023015"/>
    </source>
</evidence>
<feature type="domain" description="TF-B3" evidence="6">
    <location>
        <begin position="68"/>
        <end position="122"/>
    </location>
</feature>
<organism evidence="7 8">
    <name type="scientific">Solanum commersonii</name>
    <name type="common">Commerson's wild potato</name>
    <name type="synonym">Commerson's nightshade</name>
    <dbReference type="NCBI Taxonomy" id="4109"/>
    <lineage>
        <taxon>Eukaryota</taxon>
        <taxon>Viridiplantae</taxon>
        <taxon>Streptophyta</taxon>
        <taxon>Embryophyta</taxon>
        <taxon>Tracheophyta</taxon>
        <taxon>Spermatophyta</taxon>
        <taxon>Magnoliopsida</taxon>
        <taxon>eudicotyledons</taxon>
        <taxon>Gunneridae</taxon>
        <taxon>Pentapetalae</taxon>
        <taxon>asterids</taxon>
        <taxon>lamiids</taxon>
        <taxon>Solanales</taxon>
        <taxon>Solanaceae</taxon>
        <taxon>Solanoideae</taxon>
        <taxon>Solaneae</taxon>
        <taxon>Solanum</taxon>
    </lineage>
</organism>
<dbReference type="PANTHER" id="PTHR31674:SF83">
    <property type="entry name" value="B3 DOMAIN-CONTAINING PROTEIN REM10-LIKE"/>
    <property type="match status" value="1"/>
</dbReference>
<dbReference type="SMART" id="SM01019">
    <property type="entry name" value="B3"/>
    <property type="match status" value="3"/>
</dbReference>
<evidence type="ECO:0000313" key="8">
    <source>
        <dbReference type="Proteomes" id="UP000824120"/>
    </source>
</evidence>
<evidence type="ECO:0000313" key="7">
    <source>
        <dbReference type="EMBL" id="KAG5589114.1"/>
    </source>
</evidence>
<comment type="subcellular location">
    <subcellularLocation>
        <location evidence="1">Nucleus</location>
    </subcellularLocation>
</comment>
<feature type="domain" description="TF-B3" evidence="6">
    <location>
        <begin position="287"/>
        <end position="377"/>
    </location>
</feature>
<proteinExistence type="predicted"/>
<keyword evidence="3" id="KW-0238">DNA-binding</keyword>
<keyword evidence="4" id="KW-0804">Transcription</keyword>
<name>A0A9J5XMT2_SOLCO</name>
<dbReference type="AlphaFoldDB" id="A0A9J5XMT2"/>
<dbReference type="Gene3D" id="2.40.330.10">
    <property type="entry name" value="DNA-binding pseudobarrel domain"/>
    <property type="match status" value="3"/>
</dbReference>
<evidence type="ECO:0000259" key="6">
    <source>
        <dbReference type="PROSITE" id="PS50863"/>
    </source>
</evidence>
<dbReference type="OrthoDB" id="1302041at2759"/>
<keyword evidence="8" id="KW-1185">Reference proteome</keyword>
<dbReference type="GO" id="GO:0003677">
    <property type="term" value="F:DNA binding"/>
    <property type="evidence" value="ECO:0007669"/>
    <property type="project" value="UniProtKB-KW"/>
</dbReference>
<dbReference type="CDD" id="cd10017">
    <property type="entry name" value="B3_DNA"/>
    <property type="match status" value="3"/>
</dbReference>
<dbReference type="InterPro" id="IPR015300">
    <property type="entry name" value="DNA-bd_pseudobarrel_sf"/>
</dbReference>
<dbReference type="InterPro" id="IPR003340">
    <property type="entry name" value="B3_DNA-bd"/>
</dbReference>
<feature type="domain" description="TF-B3" evidence="6">
    <location>
        <begin position="148"/>
        <end position="243"/>
    </location>
</feature>
<keyword evidence="5" id="KW-0539">Nucleus</keyword>
<dbReference type="SUPFAM" id="SSF101936">
    <property type="entry name" value="DNA-binding pseudobarrel domain"/>
    <property type="match status" value="3"/>
</dbReference>
<dbReference type="Pfam" id="PF02362">
    <property type="entry name" value="B3"/>
    <property type="match status" value="3"/>
</dbReference>
<dbReference type="InterPro" id="IPR039218">
    <property type="entry name" value="REM_fam"/>
</dbReference>
<dbReference type="GO" id="GO:0005634">
    <property type="term" value="C:nucleus"/>
    <property type="evidence" value="ECO:0007669"/>
    <property type="project" value="UniProtKB-SubCell"/>
</dbReference>
<keyword evidence="2" id="KW-0805">Transcription regulation</keyword>
<evidence type="ECO:0000256" key="5">
    <source>
        <dbReference type="ARBA" id="ARBA00023242"/>
    </source>
</evidence>
<comment type="caution">
    <text evidence="7">The sequence shown here is derived from an EMBL/GenBank/DDBJ whole genome shotgun (WGS) entry which is preliminary data.</text>
</comment>
<reference evidence="7 8" key="1">
    <citation type="submission" date="2020-09" db="EMBL/GenBank/DDBJ databases">
        <title>De no assembly of potato wild relative species, Solanum commersonii.</title>
        <authorList>
            <person name="Cho K."/>
        </authorList>
    </citation>
    <scope>NUCLEOTIDE SEQUENCE [LARGE SCALE GENOMIC DNA]</scope>
    <source>
        <strain evidence="7">LZ3.2</strain>
        <tissue evidence="7">Leaf</tissue>
    </source>
</reference>
<dbReference type="PANTHER" id="PTHR31674">
    <property type="entry name" value="B3 DOMAIN-CONTAINING PROTEIN REM-LIKE 3-RELATED"/>
    <property type="match status" value="1"/>
</dbReference>
<accession>A0A9J5XMT2</accession>
<evidence type="ECO:0000256" key="1">
    <source>
        <dbReference type="ARBA" id="ARBA00004123"/>
    </source>
</evidence>
<dbReference type="PROSITE" id="PS50863">
    <property type="entry name" value="B3"/>
    <property type="match status" value="3"/>
</dbReference>
<protein>
    <recommendedName>
        <fullName evidence="6">TF-B3 domain-containing protein</fullName>
    </recommendedName>
</protein>